<comment type="caution">
    <text evidence="1">The sequence shown here is derived from an EMBL/GenBank/DDBJ whole genome shotgun (WGS) entry which is preliminary data.</text>
</comment>
<evidence type="ECO:0000313" key="2">
    <source>
        <dbReference type="Proteomes" id="UP001589627"/>
    </source>
</evidence>
<reference evidence="1 2" key="1">
    <citation type="submission" date="2024-09" db="EMBL/GenBank/DDBJ databases">
        <authorList>
            <person name="Sun Q."/>
            <person name="Mori K."/>
        </authorList>
    </citation>
    <scope>NUCLEOTIDE SEQUENCE [LARGE SCALE GENOMIC DNA]</scope>
    <source>
        <strain evidence="1 2">TBRC 0563</strain>
    </source>
</reference>
<evidence type="ECO:0000313" key="1">
    <source>
        <dbReference type="EMBL" id="MFB9831557.1"/>
    </source>
</evidence>
<name>A0ABV5YBT0_9ACTN</name>
<sequence length="183" mass="20911">MDDLELRRVDRGLRGLFEGTDLEWVLNEVDEAIADGVSEERILQRRRGKGRQRREGREDFRAAASEDYTIARAEGGEREASRRGGTLVITTRPMTLRERVLLLLDAVRRVVIELPEIEAETLAALRPATTDEGLRLIAETVVFEPEEGLQGRRSDRRTTLTERISRERREAASALFARVREEV</sequence>
<gene>
    <name evidence="1" type="ORF">ACFFNX_05065</name>
</gene>
<protein>
    <recommendedName>
        <fullName evidence="3">DUF222 domain-containing protein</fullName>
    </recommendedName>
</protein>
<accession>A0ABV5YBT0</accession>
<organism evidence="1 2">
    <name type="scientific">Actinoallomurus acaciae</name>
    <dbReference type="NCBI Taxonomy" id="502577"/>
    <lineage>
        <taxon>Bacteria</taxon>
        <taxon>Bacillati</taxon>
        <taxon>Actinomycetota</taxon>
        <taxon>Actinomycetes</taxon>
        <taxon>Streptosporangiales</taxon>
        <taxon>Thermomonosporaceae</taxon>
        <taxon>Actinoallomurus</taxon>
    </lineage>
</organism>
<dbReference type="EMBL" id="JBHLZP010000021">
    <property type="protein sequence ID" value="MFB9831557.1"/>
    <property type="molecule type" value="Genomic_DNA"/>
</dbReference>
<dbReference type="RefSeq" id="WP_378195892.1">
    <property type="nucleotide sequence ID" value="NZ_JBHLZP010000021.1"/>
</dbReference>
<dbReference type="Proteomes" id="UP001589627">
    <property type="component" value="Unassembled WGS sequence"/>
</dbReference>
<evidence type="ECO:0008006" key="3">
    <source>
        <dbReference type="Google" id="ProtNLM"/>
    </source>
</evidence>
<proteinExistence type="predicted"/>
<keyword evidence="2" id="KW-1185">Reference proteome</keyword>